<feature type="non-terminal residue" evidence="1">
    <location>
        <position position="1"/>
    </location>
</feature>
<reference evidence="1" key="1">
    <citation type="submission" date="2018-05" db="EMBL/GenBank/DDBJ databases">
        <authorList>
            <person name="Lanie J.A."/>
            <person name="Ng W.-L."/>
            <person name="Kazmierczak K.M."/>
            <person name="Andrzejewski T.M."/>
            <person name="Davidsen T.M."/>
            <person name="Wayne K.J."/>
            <person name="Tettelin H."/>
            <person name="Glass J.I."/>
            <person name="Rusch D."/>
            <person name="Podicherti R."/>
            <person name="Tsui H.-C.T."/>
            <person name="Winkler M.E."/>
        </authorList>
    </citation>
    <scope>NUCLEOTIDE SEQUENCE</scope>
</reference>
<protein>
    <submittedName>
        <fullName evidence="1">Uncharacterized protein</fullName>
    </submittedName>
</protein>
<dbReference type="EMBL" id="UINC01207109">
    <property type="protein sequence ID" value="SVE29065.1"/>
    <property type="molecule type" value="Genomic_DNA"/>
</dbReference>
<accession>A0A383CBN2</accession>
<name>A0A383CBN2_9ZZZZ</name>
<evidence type="ECO:0000313" key="1">
    <source>
        <dbReference type="EMBL" id="SVE29065.1"/>
    </source>
</evidence>
<organism evidence="1">
    <name type="scientific">marine metagenome</name>
    <dbReference type="NCBI Taxonomy" id="408172"/>
    <lineage>
        <taxon>unclassified sequences</taxon>
        <taxon>metagenomes</taxon>
        <taxon>ecological metagenomes</taxon>
    </lineage>
</organism>
<gene>
    <name evidence="1" type="ORF">METZ01_LOCUS481919</name>
</gene>
<sequence>VTQKALEGLEGVDSVKVVYHSGNRGSVRFQYRSKNTNVARLQKALEKVNPLYRVVVGSPEHVPLVQSDIDYRVVSSRNGFDLALALPKEKKSIVLFLEKEGWESLRWETKAEPFAQEYHLAVRVIFLSDSVSRKQFDREWNGKELPLFVLYDEKRKCLGSGRSFKALRSLLP</sequence>
<dbReference type="AlphaFoldDB" id="A0A383CBN2"/>
<proteinExistence type="predicted"/>